<keyword evidence="3" id="KW-1185">Reference proteome</keyword>
<dbReference type="AlphaFoldDB" id="A0AAV4X7M5"/>
<evidence type="ECO:0000256" key="1">
    <source>
        <dbReference type="SAM" id="MobiDB-lite"/>
    </source>
</evidence>
<evidence type="ECO:0000313" key="2">
    <source>
        <dbReference type="EMBL" id="GIY90579.1"/>
    </source>
</evidence>
<feature type="region of interest" description="Disordered" evidence="1">
    <location>
        <begin position="9"/>
        <end position="42"/>
    </location>
</feature>
<name>A0AAV4X7M5_9ARAC</name>
<feature type="region of interest" description="Disordered" evidence="1">
    <location>
        <begin position="69"/>
        <end position="88"/>
    </location>
</feature>
<sequence length="88" mass="9960">MGFCCPLHKSSKMQNAIQKRRDVPEKRSVSTVKSRSSIHVSSGQLRSKKIAFKIPKKEDTEINLHKCSEHAKPAMTKKKITQPADIED</sequence>
<gene>
    <name evidence="2" type="ORF">CDAR_562621</name>
</gene>
<feature type="compositionally biased region" description="Basic and acidic residues" evidence="1">
    <location>
        <begin position="19"/>
        <end position="28"/>
    </location>
</feature>
<accession>A0AAV4X7M5</accession>
<evidence type="ECO:0000313" key="3">
    <source>
        <dbReference type="Proteomes" id="UP001054837"/>
    </source>
</evidence>
<comment type="caution">
    <text evidence="2">The sequence shown here is derived from an EMBL/GenBank/DDBJ whole genome shotgun (WGS) entry which is preliminary data.</text>
</comment>
<dbReference type="Proteomes" id="UP001054837">
    <property type="component" value="Unassembled WGS sequence"/>
</dbReference>
<protein>
    <submittedName>
        <fullName evidence="2">Uncharacterized protein</fullName>
    </submittedName>
</protein>
<reference evidence="2 3" key="1">
    <citation type="submission" date="2021-06" db="EMBL/GenBank/DDBJ databases">
        <title>Caerostris darwini draft genome.</title>
        <authorList>
            <person name="Kono N."/>
            <person name="Arakawa K."/>
        </authorList>
    </citation>
    <scope>NUCLEOTIDE SEQUENCE [LARGE SCALE GENOMIC DNA]</scope>
</reference>
<proteinExistence type="predicted"/>
<organism evidence="2 3">
    <name type="scientific">Caerostris darwini</name>
    <dbReference type="NCBI Taxonomy" id="1538125"/>
    <lineage>
        <taxon>Eukaryota</taxon>
        <taxon>Metazoa</taxon>
        <taxon>Ecdysozoa</taxon>
        <taxon>Arthropoda</taxon>
        <taxon>Chelicerata</taxon>
        <taxon>Arachnida</taxon>
        <taxon>Araneae</taxon>
        <taxon>Araneomorphae</taxon>
        <taxon>Entelegynae</taxon>
        <taxon>Araneoidea</taxon>
        <taxon>Araneidae</taxon>
        <taxon>Caerostris</taxon>
    </lineage>
</organism>
<dbReference type="EMBL" id="BPLQ01015714">
    <property type="protein sequence ID" value="GIY90579.1"/>
    <property type="molecule type" value="Genomic_DNA"/>
</dbReference>